<evidence type="ECO:0000313" key="2">
    <source>
        <dbReference type="Proteomes" id="UP000256964"/>
    </source>
</evidence>
<gene>
    <name evidence="1" type="ORF">OH76DRAFT_1067719</name>
</gene>
<proteinExistence type="predicted"/>
<organism evidence="1 2">
    <name type="scientific">Lentinus brumalis</name>
    <dbReference type="NCBI Taxonomy" id="2498619"/>
    <lineage>
        <taxon>Eukaryota</taxon>
        <taxon>Fungi</taxon>
        <taxon>Dikarya</taxon>
        <taxon>Basidiomycota</taxon>
        <taxon>Agaricomycotina</taxon>
        <taxon>Agaricomycetes</taxon>
        <taxon>Polyporales</taxon>
        <taxon>Polyporaceae</taxon>
        <taxon>Lentinus</taxon>
    </lineage>
</organism>
<dbReference type="AlphaFoldDB" id="A0A371DNP5"/>
<dbReference type="EMBL" id="KZ857385">
    <property type="protein sequence ID" value="RDX54163.1"/>
    <property type="molecule type" value="Genomic_DNA"/>
</dbReference>
<keyword evidence="2" id="KW-1185">Reference proteome</keyword>
<dbReference type="Proteomes" id="UP000256964">
    <property type="component" value="Unassembled WGS sequence"/>
</dbReference>
<sequence>MIPFLPHRRPYARCIIRFPCSNPPFGLVMCESAVEFCIAKPPPPSQVSILQGIGYRTQDDLPTMSRSAIKSGHDHSDITDHEPYKPPVYGSSGCWPSASLFTQVFRDATGAWYVCKFSWLLSAFSSLRGKYDRKFVPSKSRLVQPKILEQAPSS</sequence>
<accession>A0A371DNP5</accession>
<name>A0A371DNP5_9APHY</name>
<evidence type="ECO:0000313" key="1">
    <source>
        <dbReference type="EMBL" id="RDX54163.1"/>
    </source>
</evidence>
<reference evidence="1 2" key="1">
    <citation type="journal article" date="2018" name="Biotechnol. Biofuels">
        <title>Integrative visual omics of the white-rot fungus Polyporus brumalis exposes the biotechnological potential of its oxidative enzymes for delignifying raw plant biomass.</title>
        <authorList>
            <person name="Miyauchi S."/>
            <person name="Rancon A."/>
            <person name="Drula E."/>
            <person name="Hage H."/>
            <person name="Chaduli D."/>
            <person name="Favel A."/>
            <person name="Grisel S."/>
            <person name="Henrissat B."/>
            <person name="Herpoel-Gimbert I."/>
            <person name="Ruiz-Duenas F.J."/>
            <person name="Chevret D."/>
            <person name="Hainaut M."/>
            <person name="Lin J."/>
            <person name="Wang M."/>
            <person name="Pangilinan J."/>
            <person name="Lipzen A."/>
            <person name="Lesage-Meessen L."/>
            <person name="Navarro D."/>
            <person name="Riley R."/>
            <person name="Grigoriev I.V."/>
            <person name="Zhou S."/>
            <person name="Raouche S."/>
            <person name="Rosso M.N."/>
        </authorList>
    </citation>
    <scope>NUCLEOTIDE SEQUENCE [LARGE SCALE GENOMIC DNA]</scope>
    <source>
        <strain evidence="1 2">BRFM 1820</strain>
    </source>
</reference>
<protein>
    <submittedName>
        <fullName evidence="1">Uncharacterized protein</fullName>
    </submittedName>
</protein>